<feature type="transmembrane region" description="Helical" evidence="2">
    <location>
        <begin position="197"/>
        <end position="215"/>
    </location>
</feature>
<feature type="region of interest" description="Disordered" evidence="1">
    <location>
        <begin position="571"/>
        <end position="595"/>
    </location>
</feature>
<feature type="compositionally biased region" description="Basic and acidic residues" evidence="1">
    <location>
        <begin position="1"/>
        <end position="11"/>
    </location>
</feature>
<dbReference type="PANTHER" id="PTHR42736">
    <property type="entry name" value="PROTEIN-GLUTAMINE GAMMA-GLUTAMYLTRANSFERASE"/>
    <property type="match status" value="1"/>
</dbReference>
<dbReference type="SUPFAM" id="SSF54001">
    <property type="entry name" value="Cysteine proteinases"/>
    <property type="match status" value="1"/>
</dbReference>
<dbReference type="Gene3D" id="3.10.620.30">
    <property type="match status" value="1"/>
</dbReference>
<accession>A0ABD6FHI6</accession>
<protein>
    <submittedName>
        <fullName evidence="4">TransglutaminaseTgpA domain-containing protein</fullName>
    </submittedName>
</protein>
<organism evidence="4 5">
    <name type="scientific">Thermocrispum agreste</name>
    <dbReference type="NCBI Taxonomy" id="37925"/>
    <lineage>
        <taxon>Bacteria</taxon>
        <taxon>Bacillati</taxon>
        <taxon>Actinomycetota</taxon>
        <taxon>Actinomycetes</taxon>
        <taxon>Pseudonocardiales</taxon>
        <taxon>Pseudonocardiaceae</taxon>
        <taxon>Thermocrispum</taxon>
    </lineage>
</organism>
<dbReference type="Pfam" id="PF11992">
    <property type="entry name" value="TgpA_N"/>
    <property type="match status" value="1"/>
</dbReference>
<name>A0ABD6FHI6_9PSEU</name>
<dbReference type="EMBL" id="QGUI02000221">
    <property type="protein sequence ID" value="MFO7193490.1"/>
    <property type="molecule type" value="Genomic_DNA"/>
</dbReference>
<feature type="transmembrane region" description="Helical" evidence="2">
    <location>
        <begin position="62"/>
        <end position="80"/>
    </location>
</feature>
<dbReference type="SMART" id="SM00460">
    <property type="entry name" value="TGc"/>
    <property type="match status" value="1"/>
</dbReference>
<dbReference type="Proteomes" id="UP000249324">
    <property type="component" value="Unassembled WGS sequence"/>
</dbReference>
<evidence type="ECO:0000256" key="1">
    <source>
        <dbReference type="SAM" id="MobiDB-lite"/>
    </source>
</evidence>
<reference evidence="4 5" key="1">
    <citation type="journal article" date="2021" name="BMC Genomics">
        <title>Genome-resolved metagenome and metatranscriptome analyses of thermophilic composting reveal key bacterial players and their metabolic interactions.</title>
        <authorList>
            <person name="Braga L.P.P."/>
            <person name="Pereira R.V."/>
            <person name="Martins L.F."/>
            <person name="Moura L.M.S."/>
            <person name="Sanchez F.B."/>
            <person name="Patane J.S.L."/>
            <person name="da Silva A.M."/>
            <person name="Setubal J.C."/>
        </authorList>
    </citation>
    <scope>NUCLEOTIDE SEQUENCE [LARGE SCALE GENOMIC DNA]</scope>
    <source>
        <strain evidence="4">ZC4RG45</strain>
    </source>
</reference>
<dbReference type="InterPro" id="IPR038765">
    <property type="entry name" value="Papain-like_cys_pep_sf"/>
</dbReference>
<proteinExistence type="predicted"/>
<dbReference type="PANTHER" id="PTHR42736:SF1">
    <property type="entry name" value="PROTEIN-GLUTAMINE GAMMA-GLUTAMYLTRANSFERASE"/>
    <property type="match status" value="1"/>
</dbReference>
<dbReference type="AlphaFoldDB" id="A0ABD6FHI6"/>
<evidence type="ECO:0000313" key="5">
    <source>
        <dbReference type="Proteomes" id="UP000249324"/>
    </source>
</evidence>
<feature type="region of interest" description="Disordered" evidence="1">
    <location>
        <begin position="1"/>
        <end position="23"/>
    </location>
</feature>
<evidence type="ECO:0000259" key="3">
    <source>
        <dbReference type="SMART" id="SM00460"/>
    </source>
</evidence>
<sequence length="758" mass="79189">MSAPVRKDERPGSAVSAGSPGLPTGVQPAQDALRNRRAVCCVLGAAAVGGLLFAPVFSVQALLLPVFVVLVLAFLADEMCRHLPRLIPVRPLLVIAAGLLGVVWTVLADTTVAGIPSGRTLQLLLAGLTDSWQLALQSTWPARAEPHVVTFVPLAVLLAAVLGVELLHRVRPPLVALLPSAVVVAVSQAFFPLTGGLAVVAGLSYALLAAVLLMVTRPTAGPRRWVLAGLAVPVVVFAVVGALLLAVTSPLARPPTTLRDAVVAPVVQHSVAKPLDALAARVQEPEATAFTYVADAPVDRWTLAVLDRFDGVSWTADWRFRRLGTALQPDPAVTAPTTARTAQVTQLDALLAPWLPSQPRLSGVQGISPFVDEASGTLLTQSGPLAGYRIAWREPAVDAAELADAAVDGDALAELGPLGPIPPEFDELAHEATGGLRATFRAALVLANYLRDNYQLATGENVPAGHTLFHLRRFLTGPDKRGTTEQFAAAYVMLARIRGIPARLVVGFRGPGQPSDGGRYVVRNAQATAWPEVAVEGLGWVPLDPVGSAAGAGGQRPTGLAGVAEQVRSELPKDVSRLSDPPVAPEPGDSASSADDAWPWSLTLAVGLGTVLASGLLAWLMVPVVRGIRAVRRRRAVPVRAVVGAWAEVRDRLRAHGVPVSPGMTVRDLAPAAARIGGQATVEGVRALAQAVDFALWSGSAVTQATADQAWASVRLVRRGLATRPLGARLRAALDLKSLFPPKEKAPRGAGNPLGRGN</sequence>
<keyword evidence="2" id="KW-1133">Transmembrane helix</keyword>
<feature type="domain" description="Transglutaminase-like" evidence="3">
    <location>
        <begin position="476"/>
        <end position="547"/>
    </location>
</feature>
<evidence type="ECO:0000313" key="4">
    <source>
        <dbReference type="EMBL" id="MFO7193490.1"/>
    </source>
</evidence>
<keyword evidence="2" id="KW-0472">Membrane</keyword>
<dbReference type="InterPro" id="IPR021878">
    <property type="entry name" value="TgpA_N"/>
</dbReference>
<dbReference type="InterPro" id="IPR002931">
    <property type="entry name" value="Transglutaminase-like"/>
</dbReference>
<evidence type="ECO:0000256" key="2">
    <source>
        <dbReference type="SAM" id="Phobius"/>
    </source>
</evidence>
<feature type="transmembrane region" description="Helical" evidence="2">
    <location>
        <begin position="148"/>
        <end position="167"/>
    </location>
</feature>
<dbReference type="InterPro" id="IPR052901">
    <property type="entry name" value="Bact_TGase-like"/>
</dbReference>
<dbReference type="Pfam" id="PF01841">
    <property type="entry name" value="Transglut_core"/>
    <property type="match status" value="1"/>
</dbReference>
<feature type="transmembrane region" description="Helical" evidence="2">
    <location>
        <begin position="227"/>
        <end position="247"/>
    </location>
</feature>
<comment type="caution">
    <text evidence="4">The sequence shown here is derived from an EMBL/GenBank/DDBJ whole genome shotgun (WGS) entry which is preliminary data.</text>
</comment>
<feature type="transmembrane region" description="Helical" evidence="2">
    <location>
        <begin position="92"/>
        <end position="115"/>
    </location>
</feature>
<dbReference type="InterPro" id="IPR025403">
    <property type="entry name" value="TgpA-like_C"/>
</dbReference>
<dbReference type="Pfam" id="PF13559">
    <property type="entry name" value="DUF4129"/>
    <property type="match status" value="1"/>
</dbReference>
<keyword evidence="2" id="KW-0812">Transmembrane</keyword>
<gene>
    <name evidence="4" type="ORF">DIU77_014715</name>
</gene>
<feature type="transmembrane region" description="Helical" evidence="2">
    <location>
        <begin position="597"/>
        <end position="625"/>
    </location>
</feature>